<comment type="caution">
    <text evidence="1">The sequence shown here is derived from an EMBL/GenBank/DDBJ whole genome shotgun (WGS) entry which is preliminary data.</text>
</comment>
<dbReference type="Proteomes" id="UP001433268">
    <property type="component" value="Unassembled WGS sequence"/>
</dbReference>
<accession>A0ABR1VJD2</accession>
<gene>
    <name evidence="1" type="ORF">PG997_011553</name>
</gene>
<evidence type="ECO:0000313" key="2">
    <source>
        <dbReference type="Proteomes" id="UP001433268"/>
    </source>
</evidence>
<dbReference type="RefSeq" id="XP_066665158.1">
    <property type="nucleotide sequence ID" value="XM_066815868.1"/>
</dbReference>
<evidence type="ECO:0000313" key="1">
    <source>
        <dbReference type="EMBL" id="KAK8071350.1"/>
    </source>
</evidence>
<sequence length="139" mass="15775">MFFELGQRIGTQLQEAGTTEPRELPCHTYADKAHGNEDRYEFYILVQATDEGRAYAQIPVADDERRRAYMLARAHETWGVVQCSQARVVDGGREYKIGRRESPEAWKGMRELEDRRGSGGVWKRGSAEWGGIRAVLQGA</sequence>
<reference evidence="1 2" key="1">
    <citation type="submission" date="2023-01" db="EMBL/GenBank/DDBJ databases">
        <title>Analysis of 21 Apiospora genomes using comparative genomics revels a genus with tremendous synthesis potential of carbohydrate active enzymes and secondary metabolites.</title>
        <authorList>
            <person name="Sorensen T."/>
        </authorList>
    </citation>
    <scope>NUCLEOTIDE SEQUENCE [LARGE SCALE GENOMIC DNA]</scope>
    <source>
        <strain evidence="1 2">CBS 114990</strain>
    </source>
</reference>
<protein>
    <submittedName>
        <fullName evidence="1">Uncharacterized protein</fullName>
    </submittedName>
</protein>
<proteinExistence type="predicted"/>
<dbReference type="EMBL" id="JAQQWN010000008">
    <property type="protein sequence ID" value="KAK8071350.1"/>
    <property type="molecule type" value="Genomic_DNA"/>
</dbReference>
<name>A0ABR1VJD2_9PEZI</name>
<dbReference type="GeneID" id="92048928"/>
<organism evidence="1 2">
    <name type="scientific">Apiospora hydei</name>
    <dbReference type="NCBI Taxonomy" id="1337664"/>
    <lineage>
        <taxon>Eukaryota</taxon>
        <taxon>Fungi</taxon>
        <taxon>Dikarya</taxon>
        <taxon>Ascomycota</taxon>
        <taxon>Pezizomycotina</taxon>
        <taxon>Sordariomycetes</taxon>
        <taxon>Xylariomycetidae</taxon>
        <taxon>Amphisphaeriales</taxon>
        <taxon>Apiosporaceae</taxon>
        <taxon>Apiospora</taxon>
    </lineage>
</organism>
<keyword evidence="2" id="KW-1185">Reference proteome</keyword>